<keyword evidence="2" id="KW-1185">Reference proteome</keyword>
<dbReference type="RefSeq" id="XP_040799853.1">
    <property type="nucleotide sequence ID" value="XM_040948700.1"/>
</dbReference>
<dbReference type="AlphaFoldDB" id="A0A8G1VXY1"/>
<evidence type="ECO:0000313" key="1">
    <source>
        <dbReference type="EMBL" id="RAK75843.1"/>
    </source>
</evidence>
<reference evidence="1 2" key="1">
    <citation type="submission" date="2018-02" db="EMBL/GenBank/DDBJ databases">
        <title>The genomes of Aspergillus section Nigri reveals drivers in fungal speciation.</title>
        <authorList>
            <consortium name="DOE Joint Genome Institute"/>
            <person name="Vesth T.C."/>
            <person name="Nybo J."/>
            <person name="Theobald S."/>
            <person name="Brandl J."/>
            <person name="Frisvad J.C."/>
            <person name="Nielsen K.F."/>
            <person name="Lyhne E.K."/>
            <person name="Kogle M.E."/>
            <person name="Kuo A."/>
            <person name="Riley R."/>
            <person name="Clum A."/>
            <person name="Nolan M."/>
            <person name="Lipzen A."/>
            <person name="Salamov A."/>
            <person name="Henrissat B."/>
            <person name="Wiebenga A."/>
            <person name="De vries R.P."/>
            <person name="Grigoriev I.V."/>
            <person name="Mortensen U.H."/>
            <person name="Andersen M.R."/>
            <person name="Baker S.E."/>
        </authorList>
    </citation>
    <scope>NUCLEOTIDE SEQUENCE [LARGE SCALE GENOMIC DNA]</scope>
    <source>
        <strain evidence="1 2">CBS 313.89</strain>
    </source>
</reference>
<gene>
    <name evidence="1" type="ORF">BO72DRAFT_497575</name>
</gene>
<dbReference type="VEuPathDB" id="FungiDB:BO72DRAFT_497575"/>
<sequence length="201" mass="22902">MEVHIAYHTKFGTEHPLVSNEHRGQFQWADIEGYRRTEAEYFACVNPRPIEWKERAIHPRLWYRCAEFNKVYSNSCARGVTQHTHDFCGCPIACDISGRTALHIWGYDRYVRKAAFVAKVAIAREIMVGEQLAPDSPLMRLDTIYSRPSFPGQTCPAHSEDGRFHNHGLQIDRENSATHRSRAAGRFIGSLVAADRMSDGP</sequence>
<organism evidence="1 2">
    <name type="scientific">Aspergillus fijiensis CBS 313.89</name>
    <dbReference type="NCBI Taxonomy" id="1448319"/>
    <lineage>
        <taxon>Eukaryota</taxon>
        <taxon>Fungi</taxon>
        <taxon>Dikarya</taxon>
        <taxon>Ascomycota</taxon>
        <taxon>Pezizomycotina</taxon>
        <taxon>Eurotiomycetes</taxon>
        <taxon>Eurotiomycetidae</taxon>
        <taxon>Eurotiales</taxon>
        <taxon>Aspergillaceae</taxon>
        <taxon>Aspergillus</taxon>
    </lineage>
</organism>
<accession>A0A8G1VXY1</accession>
<dbReference type="Proteomes" id="UP000249789">
    <property type="component" value="Unassembled WGS sequence"/>
</dbReference>
<dbReference type="GeneID" id="63866033"/>
<name>A0A8G1VXY1_9EURO</name>
<dbReference type="EMBL" id="KZ824653">
    <property type="protein sequence ID" value="RAK75843.1"/>
    <property type="molecule type" value="Genomic_DNA"/>
</dbReference>
<evidence type="ECO:0000313" key="2">
    <source>
        <dbReference type="Proteomes" id="UP000249789"/>
    </source>
</evidence>
<proteinExistence type="predicted"/>
<protein>
    <submittedName>
        <fullName evidence="1">Uncharacterized protein</fullName>
    </submittedName>
</protein>